<accession>A0AA35TCK0</accession>
<dbReference type="FunFam" id="3.40.50.300:FF:001447">
    <property type="entry name" value="Ras-related protein Rab-1B"/>
    <property type="match status" value="1"/>
</dbReference>
<comment type="similarity">
    <text evidence="1">Belongs to the small GTPase superfamily. Rab family.</text>
</comment>
<keyword evidence="7" id="KW-1185">Reference proteome</keyword>
<keyword evidence="2" id="KW-0547">Nucleotide-binding</keyword>
<dbReference type="PROSITE" id="PS51419">
    <property type="entry name" value="RAB"/>
    <property type="match status" value="1"/>
</dbReference>
<dbReference type="GO" id="GO:0005525">
    <property type="term" value="F:GTP binding"/>
    <property type="evidence" value="ECO:0007669"/>
    <property type="project" value="UniProtKB-KW"/>
</dbReference>
<keyword evidence="3" id="KW-0342">GTP-binding</keyword>
<proteinExistence type="inferred from homology"/>
<dbReference type="AlphaFoldDB" id="A0AA35TCK0"/>
<dbReference type="PANTHER" id="PTHR47980">
    <property type="entry name" value="LD44762P"/>
    <property type="match status" value="1"/>
</dbReference>
<gene>
    <name evidence="6" type="ORF">GBAR_LOCUS24772</name>
</gene>
<dbReference type="SMART" id="SM00174">
    <property type="entry name" value="RHO"/>
    <property type="match status" value="1"/>
</dbReference>
<feature type="non-terminal residue" evidence="6">
    <location>
        <position position="146"/>
    </location>
</feature>
<comment type="caution">
    <text evidence="6">The sequence shown here is derived from an EMBL/GenBank/DDBJ whole genome shotgun (WGS) entry which is preliminary data.</text>
</comment>
<keyword evidence="5" id="KW-0732">Signal</keyword>
<name>A0AA35TCK0_GEOBA</name>
<sequence length="146" mass="16662">MEQAKVVLILAFCFVSHVPTIRCHGVVYQGIMLVYDVTKERTFTNVSKWLRNIEENAVDNVRIVLVGNKIDLENQREVSEKRGKKLADQHGVQFFETSAWANRHVTQPFDSLASQIMEDMTQKVQVERNGTIKLGYGQSINDVRPA</sequence>
<evidence type="ECO:0000256" key="2">
    <source>
        <dbReference type="ARBA" id="ARBA00022741"/>
    </source>
</evidence>
<organism evidence="6 7">
    <name type="scientific">Geodia barretti</name>
    <name type="common">Barrett's horny sponge</name>
    <dbReference type="NCBI Taxonomy" id="519541"/>
    <lineage>
        <taxon>Eukaryota</taxon>
        <taxon>Metazoa</taxon>
        <taxon>Porifera</taxon>
        <taxon>Demospongiae</taxon>
        <taxon>Heteroscleromorpha</taxon>
        <taxon>Tetractinellida</taxon>
        <taxon>Astrophorina</taxon>
        <taxon>Geodiidae</taxon>
        <taxon>Geodia</taxon>
    </lineage>
</organism>
<evidence type="ECO:0000313" key="7">
    <source>
        <dbReference type="Proteomes" id="UP001174909"/>
    </source>
</evidence>
<dbReference type="InterPro" id="IPR050305">
    <property type="entry name" value="Small_GTPase_Rab"/>
</dbReference>
<dbReference type="GO" id="GO:0003924">
    <property type="term" value="F:GTPase activity"/>
    <property type="evidence" value="ECO:0007669"/>
    <property type="project" value="InterPro"/>
</dbReference>
<dbReference type="EMBL" id="CASHTH010003417">
    <property type="protein sequence ID" value="CAI8044692.1"/>
    <property type="molecule type" value="Genomic_DNA"/>
</dbReference>
<dbReference type="InterPro" id="IPR001806">
    <property type="entry name" value="Small_GTPase"/>
</dbReference>
<dbReference type="InterPro" id="IPR027417">
    <property type="entry name" value="P-loop_NTPase"/>
</dbReference>
<evidence type="ECO:0000313" key="6">
    <source>
        <dbReference type="EMBL" id="CAI8044692.1"/>
    </source>
</evidence>
<dbReference type="SMART" id="SM00175">
    <property type="entry name" value="RAB"/>
    <property type="match status" value="1"/>
</dbReference>
<dbReference type="PRINTS" id="PR00449">
    <property type="entry name" value="RASTRNSFRMNG"/>
</dbReference>
<dbReference type="Gene3D" id="3.40.50.300">
    <property type="entry name" value="P-loop containing nucleotide triphosphate hydrolases"/>
    <property type="match status" value="1"/>
</dbReference>
<keyword evidence="4" id="KW-0636">Prenylation</keyword>
<keyword evidence="4" id="KW-0449">Lipoprotein</keyword>
<evidence type="ECO:0000256" key="3">
    <source>
        <dbReference type="ARBA" id="ARBA00023134"/>
    </source>
</evidence>
<dbReference type="Proteomes" id="UP001174909">
    <property type="component" value="Unassembled WGS sequence"/>
</dbReference>
<dbReference type="SMART" id="SM00173">
    <property type="entry name" value="RAS"/>
    <property type="match status" value="1"/>
</dbReference>
<dbReference type="Pfam" id="PF00071">
    <property type="entry name" value="Ras"/>
    <property type="match status" value="1"/>
</dbReference>
<evidence type="ECO:0000256" key="1">
    <source>
        <dbReference type="ARBA" id="ARBA00006270"/>
    </source>
</evidence>
<protein>
    <submittedName>
        <fullName evidence="6">Ras-related protein Rab-10</fullName>
    </submittedName>
</protein>
<evidence type="ECO:0000256" key="4">
    <source>
        <dbReference type="ARBA" id="ARBA00023289"/>
    </source>
</evidence>
<reference evidence="6" key="1">
    <citation type="submission" date="2023-03" db="EMBL/GenBank/DDBJ databases">
        <authorList>
            <person name="Steffen K."/>
            <person name="Cardenas P."/>
        </authorList>
    </citation>
    <scope>NUCLEOTIDE SEQUENCE</scope>
</reference>
<dbReference type="PROSITE" id="PS51421">
    <property type="entry name" value="RAS"/>
    <property type="match status" value="1"/>
</dbReference>
<feature type="signal peptide" evidence="5">
    <location>
        <begin position="1"/>
        <end position="23"/>
    </location>
</feature>
<feature type="chain" id="PRO_5041263134" evidence="5">
    <location>
        <begin position="24"/>
        <end position="146"/>
    </location>
</feature>
<evidence type="ECO:0000256" key="5">
    <source>
        <dbReference type="SAM" id="SignalP"/>
    </source>
</evidence>
<dbReference type="SUPFAM" id="SSF52540">
    <property type="entry name" value="P-loop containing nucleoside triphosphate hydrolases"/>
    <property type="match status" value="1"/>
</dbReference>